<organism evidence="2 3">
    <name type="scientific">Sphingobium fuliginis (strain ATCC 27551)</name>
    <dbReference type="NCBI Taxonomy" id="336203"/>
    <lineage>
        <taxon>Bacteria</taxon>
        <taxon>Pseudomonadati</taxon>
        <taxon>Pseudomonadota</taxon>
        <taxon>Alphaproteobacteria</taxon>
        <taxon>Sphingomonadales</taxon>
        <taxon>Sphingomonadaceae</taxon>
        <taxon>Sphingobium</taxon>
    </lineage>
</organism>
<dbReference type="RefSeq" id="WP_044663553.1">
    <property type="nucleotide sequence ID" value="NZ_BEWI01000031.1"/>
</dbReference>
<feature type="transmembrane region" description="Helical" evidence="1">
    <location>
        <begin position="41"/>
        <end position="59"/>
    </location>
</feature>
<keyword evidence="1" id="KW-0472">Membrane</keyword>
<name>A0A292ZAZ9_SPHSA</name>
<keyword evidence="1" id="KW-0812">Transmembrane</keyword>
<keyword evidence="1" id="KW-1133">Transmembrane helix</keyword>
<sequence>MRKSPDRPIWPLLSAVTLAAAIISYIRSTGAAPVGMEVALFAVRWLGIAAFALLGRLLFRSRC</sequence>
<evidence type="ECO:0000256" key="1">
    <source>
        <dbReference type="SAM" id="Phobius"/>
    </source>
</evidence>
<proteinExistence type="predicted"/>
<dbReference type="Proteomes" id="UP000221538">
    <property type="component" value="Unassembled WGS sequence"/>
</dbReference>
<dbReference type="EMBL" id="BEWI01000031">
    <property type="protein sequence ID" value="GAY20647.1"/>
    <property type="molecule type" value="Genomic_DNA"/>
</dbReference>
<protein>
    <submittedName>
        <fullName evidence="2">Uncharacterized protein</fullName>
    </submittedName>
</protein>
<evidence type="ECO:0000313" key="2">
    <source>
        <dbReference type="EMBL" id="GAY20647.1"/>
    </source>
</evidence>
<reference evidence="2 3" key="1">
    <citation type="journal article" date="2013" name="Biodegradation">
        <title>Occurrence of 4-tert-butylphenol (4-t-BP) biodegradation in an aquatic sample caused by the presence of Spirodela polyrrhiza and isolation of a 4-t-BP-utilizing bacterium.</title>
        <authorList>
            <person name="Ogata Y."/>
            <person name="Toyama T."/>
            <person name="Yu N."/>
            <person name="Wang X."/>
            <person name="Sei K."/>
            <person name="Ike M."/>
        </authorList>
    </citation>
    <scope>NUCLEOTIDE SEQUENCE [LARGE SCALE GENOMIC DNA]</scope>
    <source>
        <strain evidence="2 3">OMI</strain>
    </source>
</reference>
<dbReference type="AlphaFoldDB" id="A0A292ZAZ9"/>
<reference evidence="2 3" key="2">
    <citation type="journal article" date="2013" name="Environ. Sci. Technol.">
        <title>The 4-tert-butylphenol-utilizing bacterium Sphingobium fuliginis OMI can degrade bisphenols via phenolic ring hydroxylation and meta-cleavage pathway.</title>
        <authorList>
            <person name="Ogata Y."/>
            <person name="Goda S."/>
            <person name="Toyama T."/>
            <person name="Sei K."/>
            <person name="Ike M."/>
        </authorList>
    </citation>
    <scope>NUCLEOTIDE SEQUENCE [LARGE SCALE GENOMIC DNA]</scope>
    <source>
        <strain evidence="2 3">OMI</strain>
    </source>
</reference>
<evidence type="ECO:0000313" key="3">
    <source>
        <dbReference type="Proteomes" id="UP000221538"/>
    </source>
</evidence>
<accession>A0A292ZAZ9</accession>
<comment type="caution">
    <text evidence="2">The sequence shown here is derived from an EMBL/GenBank/DDBJ whole genome shotgun (WGS) entry which is preliminary data.</text>
</comment>
<gene>
    <name evidence="2" type="ORF">SFOMI_1177</name>
</gene>